<evidence type="ECO:0000259" key="2">
    <source>
        <dbReference type="Pfam" id="PF19054"/>
    </source>
</evidence>
<gene>
    <name evidence="3" type="ORF">OUQ99_29985</name>
</gene>
<sequence>MRFGTRVRVAREKAGVSPEEVTERSLFSVGTLGLIEEGSHVPDLGAAIVLDEKLEAEGVLLDAWAQTRITTSLQAGADIFALTEQVNQMRYYAPLVLPDPFLTEEYARALTRVERPMEARLVLRDRPRVRRVSSTSYGPPFHCLVVDEAALTRVVSDTRTTHDQLRHLCELAASEAVTVQVVPDGLPHHPGLRGAFWTLSFSPRHTLAYTPHPRGPGHTVTDAKQIKGYTDLFATLQSVALSAQASLRLIEEAAKRFEEPPKRQAITAGSGTGGLSSLINAPAASRNS</sequence>
<dbReference type="InterPro" id="IPR043917">
    <property type="entry name" value="DUF5753"/>
</dbReference>
<evidence type="ECO:0000313" key="4">
    <source>
        <dbReference type="Proteomes" id="UP001156498"/>
    </source>
</evidence>
<dbReference type="InterPro" id="IPR010982">
    <property type="entry name" value="Lambda_DNA-bd_dom_sf"/>
</dbReference>
<evidence type="ECO:0000313" key="3">
    <source>
        <dbReference type="EMBL" id="WAE73325.1"/>
    </source>
</evidence>
<feature type="domain" description="DUF5753" evidence="2">
    <location>
        <begin position="78"/>
        <end position="252"/>
    </location>
</feature>
<reference evidence="3 4" key="1">
    <citation type="journal article" date="2013" name="Int. J. Syst. Evol. Microbiol.">
        <title>Description of Streptomonospora sediminis sp. nov. and Streptomonospora nanhaiensis sp. nov., and reclassification of Nocardiopsis arabia Hozzein &amp; Goodfellow 2008 as Streptomonospora arabica comb. nov. and emended description of the genus Streptomonospora.</title>
        <authorList>
            <person name="Zhang D.F."/>
            <person name="Pan H.Q."/>
            <person name="He J."/>
            <person name="Zhang X.M."/>
            <person name="Zhang Y.G."/>
            <person name="Klenk H.P."/>
            <person name="Hu J.C."/>
            <person name="Li W.J."/>
        </authorList>
    </citation>
    <scope>NUCLEOTIDE SEQUENCE [LARGE SCALE GENOMIC DNA]</scope>
    <source>
        <strain evidence="3 4">12A09</strain>
    </source>
</reference>
<dbReference type="Pfam" id="PF13560">
    <property type="entry name" value="HTH_31"/>
    <property type="match status" value="1"/>
</dbReference>
<dbReference type="EMBL" id="CP113264">
    <property type="protein sequence ID" value="WAE73325.1"/>
    <property type="molecule type" value="Genomic_DNA"/>
</dbReference>
<accession>A0ABY6YMP4</accession>
<evidence type="ECO:0000256" key="1">
    <source>
        <dbReference type="SAM" id="MobiDB-lite"/>
    </source>
</evidence>
<feature type="compositionally biased region" description="Low complexity" evidence="1">
    <location>
        <begin position="265"/>
        <end position="279"/>
    </location>
</feature>
<dbReference type="RefSeq" id="WP_267947112.1">
    <property type="nucleotide sequence ID" value="NZ_CP113264.1"/>
</dbReference>
<dbReference type="SUPFAM" id="SSF47413">
    <property type="entry name" value="lambda repressor-like DNA-binding domains"/>
    <property type="match status" value="1"/>
</dbReference>
<name>A0ABY6YMP4_9ACTN</name>
<keyword evidence="4" id="KW-1185">Reference proteome</keyword>
<feature type="region of interest" description="Disordered" evidence="1">
    <location>
        <begin position="259"/>
        <end position="288"/>
    </location>
</feature>
<protein>
    <submittedName>
        <fullName evidence="3">Helix-turn-helix transcriptional regulator</fullName>
    </submittedName>
</protein>
<dbReference type="Pfam" id="PF19054">
    <property type="entry name" value="DUF5753"/>
    <property type="match status" value="1"/>
</dbReference>
<proteinExistence type="predicted"/>
<organism evidence="3 4">
    <name type="scientific">Streptomonospora nanhaiensis</name>
    <dbReference type="NCBI Taxonomy" id="1323731"/>
    <lineage>
        <taxon>Bacteria</taxon>
        <taxon>Bacillati</taxon>
        <taxon>Actinomycetota</taxon>
        <taxon>Actinomycetes</taxon>
        <taxon>Streptosporangiales</taxon>
        <taxon>Nocardiopsidaceae</taxon>
        <taxon>Streptomonospora</taxon>
    </lineage>
</organism>
<dbReference type="Proteomes" id="UP001156498">
    <property type="component" value="Chromosome"/>
</dbReference>